<evidence type="ECO:0000313" key="3">
    <source>
        <dbReference type="Proteomes" id="UP000525652"/>
    </source>
</evidence>
<keyword evidence="1" id="KW-1133">Transmembrane helix</keyword>
<name>A0A7X1E3L9_9BACT</name>
<organism evidence="2 3">
    <name type="scientific">Puniceicoccus vermicola</name>
    <dbReference type="NCBI Taxonomy" id="388746"/>
    <lineage>
        <taxon>Bacteria</taxon>
        <taxon>Pseudomonadati</taxon>
        <taxon>Verrucomicrobiota</taxon>
        <taxon>Opitutia</taxon>
        <taxon>Puniceicoccales</taxon>
        <taxon>Puniceicoccaceae</taxon>
        <taxon>Puniceicoccus</taxon>
    </lineage>
</organism>
<gene>
    <name evidence="2" type="ORF">H5P30_04885</name>
</gene>
<evidence type="ECO:0000256" key="1">
    <source>
        <dbReference type="SAM" id="Phobius"/>
    </source>
</evidence>
<proteinExistence type="predicted"/>
<sequence>MKPYPVFFTLLITLLGYNLAFQFTRYTEWTVDLEVQTGGILKWYVDSGNGFSEEEGNYGSVPEKEKTQVQVLLSTGAPRKIRLDPVNTESEIILGKVRWDEPWPGGSGQMDLEKIDWENVSVAEKDGSGKWRLEPLPESTDVYGVWREVPTHSLLWWRLVRLSVALVLGICAFVGGTIWNRKILREAKGEEGAPPLVV</sequence>
<keyword evidence="1" id="KW-0472">Membrane</keyword>
<dbReference type="AlphaFoldDB" id="A0A7X1E3L9"/>
<accession>A0A7X1E3L9</accession>
<dbReference type="Proteomes" id="UP000525652">
    <property type="component" value="Unassembled WGS sequence"/>
</dbReference>
<dbReference type="EMBL" id="JACHVA010000046">
    <property type="protein sequence ID" value="MBC2601113.1"/>
    <property type="molecule type" value="Genomic_DNA"/>
</dbReference>
<dbReference type="RefSeq" id="WP_185691838.1">
    <property type="nucleotide sequence ID" value="NZ_JACHVA010000046.1"/>
</dbReference>
<evidence type="ECO:0000313" key="2">
    <source>
        <dbReference type="EMBL" id="MBC2601113.1"/>
    </source>
</evidence>
<keyword evidence="3" id="KW-1185">Reference proteome</keyword>
<reference evidence="2 3" key="1">
    <citation type="submission" date="2020-07" db="EMBL/GenBank/DDBJ databases">
        <authorList>
            <person name="Feng X."/>
        </authorList>
    </citation>
    <scope>NUCLEOTIDE SEQUENCE [LARGE SCALE GENOMIC DNA]</scope>
    <source>
        <strain evidence="2 3">JCM14086</strain>
    </source>
</reference>
<protein>
    <submittedName>
        <fullName evidence="2">Uncharacterized protein</fullName>
    </submittedName>
</protein>
<comment type="caution">
    <text evidence="2">The sequence shown here is derived from an EMBL/GenBank/DDBJ whole genome shotgun (WGS) entry which is preliminary data.</text>
</comment>
<feature type="transmembrane region" description="Helical" evidence="1">
    <location>
        <begin position="155"/>
        <end position="179"/>
    </location>
</feature>
<keyword evidence="1" id="KW-0812">Transmembrane</keyword>